<accession>A0A7J6KNU2</accession>
<dbReference type="EMBL" id="JABAHT010001880">
    <property type="protein sequence ID" value="KAF4648241.1"/>
    <property type="molecule type" value="Genomic_DNA"/>
</dbReference>
<proteinExistence type="predicted"/>
<dbReference type="OrthoDB" id="7486164at2759"/>
<name>A0A7J6KNU2_PEROL</name>
<evidence type="ECO:0000313" key="2">
    <source>
        <dbReference type="Proteomes" id="UP000570595"/>
    </source>
</evidence>
<protein>
    <submittedName>
        <fullName evidence="1">Uncharacterized protein</fullName>
    </submittedName>
</protein>
<dbReference type="Proteomes" id="UP000570595">
    <property type="component" value="Unassembled WGS sequence"/>
</dbReference>
<reference evidence="1 2" key="1">
    <citation type="submission" date="2020-04" db="EMBL/GenBank/DDBJ databases">
        <title>Perkinsus olseni comparative genomics.</title>
        <authorList>
            <person name="Bogema D.R."/>
        </authorList>
    </citation>
    <scope>NUCLEOTIDE SEQUENCE [LARGE SCALE GENOMIC DNA]</scope>
    <source>
        <strain evidence="1">ATCC PRA-179</strain>
    </source>
</reference>
<organism evidence="1 2">
    <name type="scientific">Perkinsus olseni</name>
    <name type="common">Perkinsus atlanticus</name>
    <dbReference type="NCBI Taxonomy" id="32597"/>
    <lineage>
        <taxon>Eukaryota</taxon>
        <taxon>Sar</taxon>
        <taxon>Alveolata</taxon>
        <taxon>Perkinsozoa</taxon>
        <taxon>Perkinsea</taxon>
        <taxon>Perkinsida</taxon>
        <taxon>Perkinsidae</taxon>
        <taxon>Perkinsus</taxon>
    </lineage>
</organism>
<gene>
    <name evidence="1" type="ORF">FOZ61_002969</name>
</gene>
<sequence>MELDALWVASTLLRDFITDIADYWGVTKLIICTDSEVNLARLRRSPTIIKTPDELVKQRRLVKIRNNVHELQQKTHVRVFFSHIDGELNPADPPSRGKLGNDDGLSQRLTYISQLVALLEDPGIYILENLPAFYVIPGDYEPIPIPSRITTQPTKITINNTITDDDRGDEITGYDTEDIATLLYHQRRFAQAFQEWQKSSLKMGRSHGPLNENLKMLRSTKPRLDWKTIVSEAVSLANGRPRWEGLLEEWIEGQWEDDRDRTRERLGDTAKQVNIGDKVYL</sequence>
<evidence type="ECO:0000313" key="1">
    <source>
        <dbReference type="EMBL" id="KAF4648241.1"/>
    </source>
</evidence>
<feature type="non-terminal residue" evidence="1">
    <location>
        <position position="1"/>
    </location>
</feature>
<comment type="caution">
    <text evidence="1">The sequence shown here is derived from an EMBL/GenBank/DDBJ whole genome shotgun (WGS) entry which is preliminary data.</text>
</comment>
<dbReference type="AlphaFoldDB" id="A0A7J6KNU2"/>